<name>A0A7M7PIC5_STRPU</name>
<sequence>MEKKEEILTRWQEEIKPKINEMITNLTRFVKDPELLTNLKQMAIHFKTETLPELKRVLLEEKFPELKRIIMEEKYPEIKRQVLAQYEIAKVIMEELKQNATHFRENVMAKVETLKIKATEKWTELLEKIKGIKQNWPETYQKIKDDIEDLKLQLKTKLSKYINKVLAVLKELRIPVEILPLEQMKVYSPWKYTAMVFRTNHMMTFDGKVYSVPEFGSEQQTYVLAHDFVDSNFTLLVQKKRITLVVRNMSIAIDDENVVHINGLPTLQELPYQTPISKELTIMAKGPWVNVTSTKGIALSCHLEMFPCIFHLSGWYHGKSRGLLGNLDTEHHNEFILPEGGITTDLAEFISAYDVSPHTSRNVIPSRLGSCRSTSEKCREMFLDEDSTLNATFQDINQEEFYNFCVEETRKCNPTCEVTNPVVRLGKDLQRNVDYDPECFDCTVGEVNQENVRSTSSADIIFVVSETAAMAEDNVIKSSIKTSIRNMKSVLNTHEVQDVKYGIAAYGGSDILGRPHVHTLCGHLMESSVDCASSGIDSLVFKGARPVDAMGAIQLAASYPFRKEAAKIIILIADEDLMEESTNRFEYYFQINNSRVAIQKSLARQGITFNVFSSYPTLNKKSTDSPILGVNYLGKQIINKKNSGEEGINRLAIPSGQYAKLAKATRGSVMGLHWLQTEHRDLSTLLPRMVYQQIQPQATGQVDFICRCVIGMYGEARNECQISRFIDIQM</sequence>
<keyword evidence="3" id="KW-1185">Reference proteome</keyword>
<organism evidence="2 3">
    <name type="scientific">Strongylocentrotus purpuratus</name>
    <name type="common">Purple sea urchin</name>
    <dbReference type="NCBI Taxonomy" id="7668"/>
    <lineage>
        <taxon>Eukaryota</taxon>
        <taxon>Metazoa</taxon>
        <taxon>Echinodermata</taxon>
        <taxon>Eleutherozoa</taxon>
        <taxon>Echinozoa</taxon>
        <taxon>Echinoidea</taxon>
        <taxon>Euechinoidea</taxon>
        <taxon>Echinacea</taxon>
        <taxon>Camarodonta</taxon>
        <taxon>Echinidea</taxon>
        <taxon>Strongylocentrotidae</taxon>
        <taxon>Strongylocentrotus</taxon>
    </lineage>
</organism>
<dbReference type="GeneID" id="115918960"/>
<dbReference type="AlphaFoldDB" id="A0A7M7PIC5"/>
<evidence type="ECO:0000313" key="2">
    <source>
        <dbReference type="EnsemblMetazoa" id="XP_030851546"/>
    </source>
</evidence>
<dbReference type="OrthoDB" id="6095501at2759"/>
<dbReference type="RefSeq" id="XP_030851546.1">
    <property type="nucleotide sequence ID" value="XM_030995686.1"/>
</dbReference>
<dbReference type="EnsemblMetazoa" id="XM_030995686">
    <property type="protein sequence ID" value="XP_030851546"/>
    <property type="gene ID" value="LOC115918960"/>
</dbReference>
<reference evidence="3" key="1">
    <citation type="submission" date="2015-02" db="EMBL/GenBank/DDBJ databases">
        <title>Genome sequencing for Strongylocentrotus purpuratus.</title>
        <authorList>
            <person name="Murali S."/>
            <person name="Liu Y."/>
            <person name="Vee V."/>
            <person name="English A."/>
            <person name="Wang M."/>
            <person name="Skinner E."/>
            <person name="Han Y."/>
            <person name="Muzny D.M."/>
            <person name="Worley K.C."/>
            <person name="Gibbs R.A."/>
        </authorList>
    </citation>
    <scope>NUCLEOTIDE SEQUENCE</scope>
</reference>
<dbReference type="OMA" id="IYIRANI"/>
<dbReference type="SMART" id="SM00216">
    <property type="entry name" value="VWD"/>
    <property type="match status" value="1"/>
</dbReference>
<dbReference type="InterPro" id="IPR036465">
    <property type="entry name" value="vWFA_dom_sf"/>
</dbReference>
<dbReference type="PROSITE" id="PS51233">
    <property type="entry name" value="VWFD"/>
    <property type="match status" value="1"/>
</dbReference>
<protein>
    <recommendedName>
        <fullName evidence="1">VWFD domain-containing protein</fullName>
    </recommendedName>
</protein>
<evidence type="ECO:0000259" key="1">
    <source>
        <dbReference type="PROSITE" id="PS51233"/>
    </source>
</evidence>
<dbReference type="InterPro" id="IPR001846">
    <property type="entry name" value="VWF_type-D"/>
</dbReference>
<reference evidence="2" key="2">
    <citation type="submission" date="2021-01" db="UniProtKB">
        <authorList>
            <consortium name="EnsemblMetazoa"/>
        </authorList>
    </citation>
    <scope>IDENTIFICATION</scope>
</reference>
<feature type="domain" description="VWFD" evidence="1">
    <location>
        <begin position="192"/>
        <end position="361"/>
    </location>
</feature>
<accession>A0A7M7PIC5</accession>
<proteinExistence type="predicted"/>
<dbReference type="Proteomes" id="UP000007110">
    <property type="component" value="Unassembled WGS sequence"/>
</dbReference>
<dbReference type="KEGG" id="spu:115918960"/>
<evidence type="ECO:0000313" key="3">
    <source>
        <dbReference type="Proteomes" id="UP000007110"/>
    </source>
</evidence>
<dbReference type="PANTHER" id="PTHR37860">
    <property type="entry name" value="AGAP008810-PA"/>
    <property type="match status" value="1"/>
</dbReference>
<dbReference type="InParanoid" id="A0A7M7PIC5"/>
<dbReference type="Pfam" id="PF00094">
    <property type="entry name" value="VWD"/>
    <property type="match status" value="1"/>
</dbReference>
<dbReference type="PANTHER" id="PTHR37860:SF2">
    <property type="entry name" value="VITELLOGENIN DOMAIN-CONTAINING PROTEIN"/>
    <property type="match status" value="1"/>
</dbReference>
<dbReference type="SUPFAM" id="SSF53300">
    <property type="entry name" value="vWA-like"/>
    <property type="match status" value="1"/>
</dbReference>